<accession>A0AAD1U6V2</accession>
<feature type="compositionally biased region" description="Basic and acidic residues" evidence="4">
    <location>
        <begin position="1178"/>
        <end position="1194"/>
    </location>
</feature>
<name>A0AAD1U6V2_EUPCR</name>
<proteinExistence type="inferred from homology"/>
<evidence type="ECO:0008006" key="7">
    <source>
        <dbReference type="Google" id="ProtNLM"/>
    </source>
</evidence>
<feature type="region of interest" description="Disordered" evidence="4">
    <location>
        <begin position="598"/>
        <end position="621"/>
    </location>
</feature>
<feature type="compositionally biased region" description="Basic and acidic residues" evidence="4">
    <location>
        <begin position="1243"/>
        <end position="1266"/>
    </location>
</feature>
<protein>
    <recommendedName>
        <fullName evidence="7">EF-hand domain-containing protein</fullName>
    </recommendedName>
</protein>
<dbReference type="SUPFAM" id="SSF47473">
    <property type="entry name" value="EF-hand"/>
    <property type="match status" value="1"/>
</dbReference>
<comment type="caution">
    <text evidence="5">The sequence shown here is derived from an EMBL/GenBank/DDBJ whole genome shotgun (WGS) entry which is preliminary data.</text>
</comment>
<dbReference type="InterPro" id="IPR051655">
    <property type="entry name" value="FAM161"/>
</dbReference>
<sequence>MAKLATNIDLLISGMRVGRRDPDNPTIAAVGEDKAFFSKPPSYEIQPKILKKRPDMAGGFKIPEEIMKNRNSNNQRMDTDGTEEYELQDESNIITKDEIIKELNLASGAHPSGEAEGSFTKKGLANDLVDSITKELEKLRRQSENIQTRKNYFTNEIVEEPTEEERNLEIKNGLEDMGCNVIHAEEERVQAQRHQTGQLGGLGAITLEEVLEVRKQTEAKLKDLELKYYQDKDRLYISEIMRKKLQGYNSEEIDRKREMLMREKDKEYYALEEKANAILKEKEFRASAYNPERTWVRRIAPYKEKDGEEVDEAKLLTKSKKSFDKPPTEEEIKRMLYEAKFAKYRVNRKLKEEYDSGKKKTEDFDLYLKGKESVHAKAKKINWDDLFAQKLRPEKYSTDYAVYQSDFDLKMLNIIRKKLEQLSKEDKLVFSILKWIFNALKKKDGYIYRKELVDQLDQNIDILQSLGFESIEDVSHSLGQLRTAKTGKLSWEEFLDFFGSRTESYRKKTGEPWWKTEQEGRELYIPINEQKPAKVDSRSRTEQLNSQAYVRMKTKPDGSTVFEENPDDPQTEAKMRKLTEARVSKLIVEDIEKELQALKGSQRNRTSSPSKADKFRTTATIGGLVRSSHPEIFRSGPECLLQNSHMELLHEIFNLTDKYNDGIVKITDLINNIKESKDIQLNEEAIKLRPGHTKSDHSAGMTDTGAMTKSQKPVILTIEDTLKDLHRAPYIHDEESDDERYKHKEYITWDEFVDFFEDYKTPEDVILQNKDKTRNRIEFKTDREKKAEMQKQIEEEKDRRLENLPRFRDDDIIDADEKYLDIVYNVFDSCVRSKDNQNAIEALEFYLKLKKTSEVVKINGTIAREPSGKSKIATETFSEVFYRMEKEHQERYIDWPTILEYFTKRGRPLTQEEIEIRKQQDYDEEDEFEREQQEIKDREDKFYNDLDNEHSQLSSPRRTREFEIPEGRDDIEDMEVVSSARGGFRSTIQSKKKVSFKDTFNDGSSTFDRPQTASGRITKSLKEEVVTGKDYTNHRRANKKRKGKSNERRITVPKPFKFDTRDKIRPKSIRERKVDEMIEEKKIKEENLLQHIFRAKQPHKDIITPKYNQIMQKNENRRKQVKDNSSKILLERQKPFSFYERDIEKKEAKKNQDPYMNEEFLKPVFKAKEVPDTTYGKSYKERQKIQDEEREIRVNRRKQKNLVASKLPPRMELHERQRREQEERYSEQGKKEDLSRFGTFEPPKAKQIPDFDRLQRAFQDGLDRKKTSAKLTTPEPFKFENELNRKKGSKTKASLRTFMDEENDPRGFNRSSTRKPGYIPNHSKPAVNPKSTKKQAGLEERRRKELEQKMKTELQTINENKERYMKQNKLKALDNTHEKKKTRVLDLQHKILGMKKDDKNNREKIKETVEKGRNNPLLIERYQADNEARKRELDGLNAIRMVRDSMVKNNLNPQKHLNDDQLDQLADADFLDKHKKGK</sequence>
<keyword evidence="2 3" id="KW-0175">Coiled coil</keyword>
<dbReference type="GO" id="GO:0044782">
    <property type="term" value="P:cilium organization"/>
    <property type="evidence" value="ECO:0007669"/>
    <property type="project" value="TreeGrafter"/>
</dbReference>
<feature type="region of interest" description="Disordered" evidence="4">
    <location>
        <begin position="1175"/>
        <end position="1349"/>
    </location>
</feature>
<dbReference type="EMBL" id="CAMPGE010002816">
    <property type="protein sequence ID" value="CAI2361627.1"/>
    <property type="molecule type" value="Genomic_DNA"/>
</dbReference>
<comment type="similarity">
    <text evidence="1">Belongs to the FAM161 family.</text>
</comment>
<evidence type="ECO:0000313" key="6">
    <source>
        <dbReference type="Proteomes" id="UP001295684"/>
    </source>
</evidence>
<evidence type="ECO:0000256" key="1">
    <source>
        <dbReference type="ARBA" id="ARBA00006663"/>
    </source>
</evidence>
<organism evidence="5 6">
    <name type="scientific">Euplotes crassus</name>
    <dbReference type="NCBI Taxonomy" id="5936"/>
    <lineage>
        <taxon>Eukaryota</taxon>
        <taxon>Sar</taxon>
        <taxon>Alveolata</taxon>
        <taxon>Ciliophora</taxon>
        <taxon>Intramacronucleata</taxon>
        <taxon>Spirotrichea</taxon>
        <taxon>Hypotrichia</taxon>
        <taxon>Euplotida</taxon>
        <taxon>Euplotidae</taxon>
        <taxon>Moneuplotes</taxon>
    </lineage>
</organism>
<dbReference type="Proteomes" id="UP001295684">
    <property type="component" value="Unassembled WGS sequence"/>
</dbReference>
<dbReference type="InterPro" id="IPR019579">
    <property type="entry name" value="FAM161A/B"/>
</dbReference>
<dbReference type="PANTHER" id="PTHR21501:SF1">
    <property type="entry name" value="PROTEIN FAM-161"/>
    <property type="match status" value="1"/>
</dbReference>
<feature type="compositionally biased region" description="Basic and acidic residues" evidence="4">
    <location>
        <begin position="1044"/>
        <end position="1057"/>
    </location>
</feature>
<dbReference type="GO" id="GO:0005929">
    <property type="term" value="C:cilium"/>
    <property type="evidence" value="ECO:0007669"/>
    <property type="project" value="TreeGrafter"/>
</dbReference>
<keyword evidence="6" id="KW-1185">Reference proteome</keyword>
<evidence type="ECO:0000256" key="2">
    <source>
        <dbReference type="ARBA" id="ARBA00023054"/>
    </source>
</evidence>
<feature type="compositionally biased region" description="Basic residues" evidence="4">
    <location>
        <begin position="1034"/>
        <end position="1043"/>
    </location>
</feature>
<dbReference type="Pfam" id="PF10595">
    <property type="entry name" value="FAM161A_B"/>
    <property type="match status" value="1"/>
</dbReference>
<dbReference type="PANTHER" id="PTHR21501">
    <property type="entry name" value="PROTEIN FAM-161"/>
    <property type="match status" value="1"/>
</dbReference>
<feature type="coiled-coil region" evidence="3">
    <location>
        <begin position="122"/>
        <end position="156"/>
    </location>
</feature>
<reference evidence="5" key="1">
    <citation type="submission" date="2023-07" db="EMBL/GenBank/DDBJ databases">
        <authorList>
            <consortium name="AG Swart"/>
            <person name="Singh M."/>
            <person name="Singh A."/>
            <person name="Seah K."/>
            <person name="Emmerich C."/>
        </authorList>
    </citation>
    <scope>NUCLEOTIDE SEQUENCE</scope>
    <source>
        <strain evidence="5">DP1</strain>
    </source>
</reference>
<feature type="compositionally biased region" description="Polar residues" evidence="4">
    <location>
        <begin position="599"/>
        <end position="610"/>
    </location>
</feature>
<gene>
    <name evidence="5" type="ORF">ECRASSUSDP1_LOCUS2939</name>
</gene>
<evidence type="ECO:0000313" key="5">
    <source>
        <dbReference type="EMBL" id="CAI2361627.1"/>
    </source>
</evidence>
<evidence type="ECO:0000256" key="4">
    <source>
        <dbReference type="SAM" id="MobiDB-lite"/>
    </source>
</evidence>
<feature type="compositionally biased region" description="Basic and acidic residues" evidence="4">
    <location>
        <begin position="1209"/>
        <end position="1235"/>
    </location>
</feature>
<feature type="compositionally biased region" description="Basic and acidic residues" evidence="4">
    <location>
        <begin position="1336"/>
        <end position="1349"/>
    </location>
</feature>
<feature type="region of interest" description="Disordered" evidence="4">
    <location>
        <begin position="1031"/>
        <end position="1057"/>
    </location>
</feature>
<evidence type="ECO:0000256" key="3">
    <source>
        <dbReference type="SAM" id="Coils"/>
    </source>
</evidence>
<dbReference type="InterPro" id="IPR011992">
    <property type="entry name" value="EF-hand-dom_pair"/>
</dbReference>
<dbReference type="GO" id="GO:0005856">
    <property type="term" value="C:cytoskeleton"/>
    <property type="evidence" value="ECO:0007669"/>
    <property type="project" value="UniProtKB-ARBA"/>
</dbReference>